<sequence>MAAKGATPNPLVISGKPDTSLSVQLHPLVLLTISDYITRHTLRQQNGPIVGAVIGQQDGRSFTLEHAFECKVSAQDGEVKLDQEWFSDRIEMYKDVHKAPALELVAIFALGPVDGPQPAHLPMLRQVRQLLSSDSIMLLLFHPEMVDSLQGGKLPISLFESVEEMEADQVQLRFRELQYEVETGDAEMIGVDFVAKGGGTATAVRKAEINSPTASGSKEKKGKGKGKAKEEDGDTNGTTSTHHLSAEDDELISSLNAKVNAIKMLNERLDLIRSYLTSLPPSYLTDSTSKDMPENVNYTLLRSVNSMLSRLPLLTSPTSDSQAASNADGTASLSSLQQAEQKEKQDVHLTSLLANLTRSVAEAQSLSSKFHVVQRERANKDRAPFGRNGRMSAGDENTLMEGGGNGGF</sequence>
<dbReference type="GO" id="GO:0000338">
    <property type="term" value="P:protein deneddylation"/>
    <property type="evidence" value="ECO:0007669"/>
    <property type="project" value="InterPro"/>
</dbReference>
<evidence type="ECO:0000256" key="2">
    <source>
        <dbReference type="RuleBase" id="RU367006"/>
    </source>
</evidence>
<dbReference type="InterPro" id="IPR024969">
    <property type="entry name" value="EIF3F/CSN6-like_C"/>
</dbReference>
<evidence type="ECO:0000256" key="3">
    <source>
        <dbReference type="SAM" id="MobiDB-lite"/>
    </source>
</evidence>
<dbReference type="Gene3D" id="3.40.140.10">
    <property type="entry name" value="Cytidine Deaminase, domain 2"/>
    <property type="match status" value="1"/>
</dbReference>
<feature type="region of interest" description="Disordered" evidence="3">
    <location>
        <begin position="205"/>
        <end position="245"/>
    </location>
</feature>
<comment type="subcellular location">
    <subcellularLocation>
        <location evidence="2">Cytoplasm</location>
    </subcellularLocation>
    <subcellularLocation>
        <location evidence="2">Nucleus</location>
    </subcellularLocation>
</comment>
<evidence type="ECO:0000259" key="4">
    <source>
        <dbReference type="PROSITE" id="PS50249"/>
    </source>
</evidence>
<protein>
    <recommendedName>
        <fullName evidence="2">COP9 signalosome complex subunit 6</fullName>
    </recommendedName>
</protein>
<dbReference type="Pfam" id="PF13012">
    <property type="entry name" value="MitMem_reg"/>
    <property type="match status" value="1"/>
</dbReference>
<comment type="caution">
    <text evidence="5">The sequence shown here is derived from an EMBL/GenBank/DDBJ whole genome shotgun (WGS) entry which is preliminary data.</text>
</comment>
<name>A0A0F4GX35_9PEZI</name>
<dbReference type="OrthoDB" id="1378at2759"/>
<dbReference type="STRING" id="1047168.A0A0F4GX35"/>
<dbReference type="InterPro" id="IPR033859">
    <property type="entry name" value="MPN_CSN6"/>
</dbReference>
<proteinExistence type="inferred from homology"/>
<comment type="similarity">
    <text evidence="1 2">Belongs to the peptidase M67A family. CSN6 subfamily.</text>
</comment>
<feature type="domain" description="MPN" evidence="4">
    <location>
        <begin position="23"/>
        <end position="165"/>
    </location>
</feature>
<dbReference type="Proteomes" id="UP000033647">
    <property type="component" value="Unassembled WGS sequence"/>
</dbReference>
<comment type="function">
    <text evidence="2">Component of the COP9 signalosome complex (CSN), a complex involved in various cellular and developmental processes.</text>
</comment>
<dbReference type="GO" id="GO:0005737">
    <property type="term" value="C:cytoplasm"/>
    <property type="evidence" value="ECO:0007669"/>
    <property type="project" value="UniProtKB-SubCell"/>
</dbReference>
<dbReference type="InterPro" id="IPR037518">
    <property type="entry name" value="MPN"/>
</dbReference>
<evidence type="ECO:0000313" key="6">
    <source>
        <dbReference type="Proteomes" id="UP000033647"/>
    </source>
</evidence>
<feature type="compositionally biased region" description="Basic and acidic residues" evidence="3">
    <location>
        <begin position="373"/>
        <end position="384"/>
    </location>
</feature>
<evidence type="ECO:0000313" key="5">
    <source>
        <dbReference type="EMBL" id="KJY01824.1"/>
    </source>
</evidence>
<dbReference type="InterPro" id="IPR000555">
    <property type="entry name" value="JAMM/MPN+_dom"/>
</dbReference>
<dbReference type="GO" id="GO:0008180">
    <property type="term" value="C:COP9 signalosome"/>
    <property type="evidence" value="ECO:0007669"/>
    <property type="project" value="UniProtKB-UniRule"/>
</dbReference>
<dbReference type="PROSITE" id="PS50249">
    <property type="entry name" value="MPN"/>
    <property type="match status" value="1"/>
</dbReference>
<feature type="region of interest" description="Disordered" evidence="3">
    <location>
        <begin position="373"/>
        <end position="408"/>
    </location>
</feature>
<dbReference type="Pfam" id="PF01398">
    <property type="entry name" value="JAB"/>
    <property type="match status" value="1"/>
</dbReference>
<dbReference type="PANTHER" id="PTHR10540:SF8">
    <property type="entry name" value="COP9 SIGNALOSOME COMPLEX SUBUNIT 6"/>
    <property type="match status" value="1"/>
</dbReference>
<keyword evidence="2" id="KW-0736">Signalosome</keyword>
<dbReference type="EMBL" id="LAFY01000270">
    <property type="protein sequence ID" value="KJY01824.1"/>
    <property type="molecule type" value="Genomic_DNA"/>
</dbReference>
<evidence type="ECO:0000256" key="1">
    <source>
        <dbReference type="ARBA" id="ARBA00010893"/>
    </source>
</evidence>
<organism evidence="5 6">
    <name type="scientific">Zymoseptoria brevis</name>
    <dbReference type="NCBI Taxonomy" id="1047168"/>
    <lineage>
        <taxon>Eukaryota</taxon>
        <taxon>Fungi</taxon>
        <taxon>Dikarya</taxon>
        <taxon>Ascomycota</taxon>
        <taxon>Pezizomycotina</taxon>
        <taxon>Dothideomycetes</taxon>
        <taxon>Dothideomycetidae</taxon>
        <taxon>Mycosphaerellales</taxon>
        <taxon>Mycosphaerellaceae</taxon>
        <taxon>Zymoseptoria</taxon>
    </lineage>
</organism>
<feature type="region of interest" description="Disordered" evidence="3">
    <location>
        <begin position="315"/>
        <end position="339"/>
    </location>
</feature>
<dbReference type="AlphaFoldDB" id="A0A0F4GX35"/>
<keyword evidence="2" id="KW-0963">Cytoplasm</keyword>
<keyword evidence="6" id="KW-1185">Reference proteome</keyword>
<keyword evidence="2" id="KW-0539">Nucleus</keyword>
<gene>
    <name evidence="5" type="ORF">TI39_contig278g00021</name>
</gene>
<dbReference type="PANTHER" id="PTHR10540">
    <property type="entry name" value="EUKARYOTIC TRANSLATION INITIATION FACTOR 3 SUBUNIT F-RELATED"/>
    <property type="match status" value="1"/>
</dbReference>
<reference evidence="5 6" key="1">
    <citation type="submission" date="2015-03" db="EMBL/GenBank/DDBJ databases">
        <title>RNA-seq based gene annotation and comparative genomics of four Zymoseptoria species reveal species-specific pathogenicity related genes and transposable element activity.</title>
        <authorList>
            <person name="Grandaubert J."/>
            <person name="Bhattacharyya A."/>
            <person name="Stukenbrock E.H."/>
        </authorList>
    </citation>
    <scope>NUCLEOTIDE SEQUENCE [LARGE SCALE GENOMIC DNA]</scope>
    <source>
        <strain evidence="5 6">Zb18110</strain>
    </source>
</reference>
<dbReference type="CDD" id="cd08063">
    <property type="entry name" value="MPN_CSN6"/>
    <property type="match status" value="1"/>
</dbReference>
<feature type="compositionally biased region" description="Polar residues" evidence="3">
    <location>
        <begin position="320"/>
        <end position="339"/>
    </location>
</feature>
<dbReference type="GO" id="GO:0008237">
    <property type="term" value="F:metallopeptidase activity"/>
    <property type="evidence" value="ECO:0007669"/>
    <property type="project" value="InterPro"/>
</dbReference>
<accession>A0A0F4GX35</accession>